<accession>A0ABS1U0U0</accession>
<comment type="caution">
    <text evidence="2">The sequence shown here is derived from an EMBL/GenBank/DDBJ whole genome shotgun (WGS) entry which is preliminary data.</text>
</comment>
<evidence type="ECO:0000313" key="2">
    <source>
        <dbReference type="EMBL" id="MBL6076931.1"/>
    </source>
</evidence>
<organism evidence="2 3">
    <name type="scientific">Belnapia arida</name>
    <dbReference type="NCBI Taxonomy" id="2804533"/>
    <lineage>
        <taxon>Bacteria</taxon>
        <taxon>Pseudomonadati</taxon>
        <taxon>Pseudomonadota</taxon>
        <taxon>Alphaproteobacteria</taxon>
        <taxon>Acetobacterales</taxon>
        <taxon>Roseomonadaceae</taxon>
        <taxon>Belnapia</taxon>
    </lineage>
</organism>
<reference evidence="2 3" key="1">
    <citation type="submission" date="2021-01" db="EMBL/GenBank/DDBJ databases">
        <title>Belnapia mucosa sp. nov. and Belnapia arida sp. nov., isolated from the Tabernas Desert (Almeria, Spain).</title>
        <authorList>
            <person name="Molina-Menor E."/>
            <person name="Vidal-Verdu A."/>
            <person name="Calonge A."/>
            <person name="Satari L."/>
            <person name="Pereto J."/>
            <person name="Porcar M."/>
        </authorList>
    </citation>
    <scope>NUCLEOTIDE SEQUENCE [LARGE SCALE GENOMIC DNA]</scope>
    <source>
        <strain evidence="2 3">T18</strain>
    </source>
</reference>
<feature type="domain" description="Amidase" evidence="1">
    <location>
        <begin position="22"/>
        <end position="441"/>
    </location>
</feature>
<dbReference type="PANTHER" id="PTHR11895">
    <property type="entry name" value="TRANSAMIDASE"/>
    <property type="match status" value="1"/>
</dbReference>
<dbReference type="Gene3D" id="3.90.1300.10">
    <property type="entry name" value="Amidase signature (AS) domain"/>
    <property type="match status" value="1"/>
</dbReference>
<name>A0ABS1U0U0_9PROT</name>
<keyword evidence="3" id="KW-1185">Reference proteome</keyword>
<dbReference type="SUPFAM" id="SSF75304">
    <property type="entry name" value="Amidase signature (AS) enzymes"/>
    <property type="match status" value="1"/>
</dbReference>
<dbReference type="InterPro" id="IPR036928">
    <property type="entry name" value="AS_sf"/>
</dbReference>
<dbReference type="NCBIfam" id="NF006631">
    <property type="entry name" value="PRK09201.1"/>
    <property type="match status" value="1"/>
</dbReference>
<dbReference type="EMBL" id="JAETWB010000001">
    <property type="protein sequence ID" value="MBL6076931.1"/>
    <property type="molecule type" value="Genomic_DNA"/>
</dbReference>
<gene>
    <name evidence="2" type="ORF">JMJ56_02870</name>
</gene>
<dbReference type="PANTHER" id="PTHR11895:SF172">
    <property type="entry name" value="GLUTAMYL-TRNA(GLN) AMIDOTRANSFERASE"/>
    <property type="match status" value="1"/>
</dbReference>
<dbReference type="NCBIfam" id="TIGR02715">
    <property type="entry name" value="amido_AtzE"/>
    <property type="match status" value="1"/>
</dbReference>
<evidence type="ECO:0000313" key="3">
    <source>
        <dbReference type="Proteomes" id="UP000660885"/>
    </source>
</evidence>
<sequence>MNGPALAIAARVRRGEISARAVAEAALARIAARGPEVNAFTAVLAERALAAADAVDARIAAGQDPGPLAGVPYAAKNLFDLAGTPTLAGSRIRRDAAPAARDAFLVRRMDAAGAICLGALNMDEFAYGFTTENSHDGPCRNPHDLTRIAGGSSGGSGVAVAAGLVPLSLGTDTNGSIRVPASLNGIFGVKPTYGRLSRHGSFPFVHSLDHVGPFARSVADLAAAYDALQGIDPEDSHQAPQPPEPVTPMLAAGLAGLRVSRLGGWFGRMQSEAARRAVAAVAEGLGATAEVEWAMAEASRSAAFIITASEGGALHLPTLRTRLEEYEPLIQDRLLAGALIPAAWVFQAQRVRARAQDAMRALMAGWDILLAPATPVPATPIGQETLTLDGVELPLRPSMGLFTQPVSGIGLPVLTVPVQRAEGTLPVGVQLIGKPWTEGLLFRAAAALEAAGICAAPVPPAFAEGAA</sequence>
<dbReference type="Pfam" id="PF01425">
    <property type="entry name" value="Amidase"/>
    <property type="match status" value="1"/>
</dbReference>
<proteinExistence type="predicted"/>
<dbReference type="RefSeq" id="WP_202830085.1">
    <property type="nucleotide sequence ID" value="NZ_JAETWB010000001.1"/>
</dbReference>
<protein>
    <submittedName>
        <fullName evidence="2">AtzE family amidohydrolase</fullName>
    </submittedName>
</protein>
<dbReference type="InterPro" id="IPR014087">
    <property type="entry name" value="Carboxybiuret_hydro_AtzE"/>
</dbReference>
<evidence type="ECO:0000259" key="1">
    <source>
        <dbReference type="Pfam" id="PF01425"/>
    </source>
</evidence>
<dbReference type="Proteomes" id="UP000660885">
    <property type="component" value="Unassembled WGS sequence"/>
</dbReference>
<dbReference type="InterPro" id="IPR023631">
    <property type="entry name" value="Amidase_dom"/>
</dbReference>
<dbReference type="InterPro" id="IPR000120">
    <property type="entry name" value="Amidase"/>
</dbReference>